<evidence type="ECO:0000313" key="3">
    <source>
        <dbReference type="Proteomes" id="UP000249757"/>
    </source>
</evidence>
<evidence type="ECO:0000256" key="1">
    <source>
        <dbReference type="SAM" id="MobiDB-lite"/>
    </source>
</evidence>
<proteinExistence type="predicted"/>
<feature type="region of interest" description="Disordered" evidence="1">
    <location>
        <begin position="1"/>
        <end position="22"/>
    </location>
</feature>
<dbReference type="Proteomes" id="UP000249757">
    <property type="component" value="Unassembled WGS sequence"/>
</dbReference>
<comment type="caution">
    <text evidence="2">The sequence shown here is derived from an EMBL/GenBank/DDBJ whole genome shotgun (WGS) entry which is preliminary data.</text>
</comment>
<accession>A0A922SRU5</accession>
<dbReference type="AlphaFoldDB" id="A0A922SRU5"/>
<name>A0A922SRU5_9PLEO</name>
<dbReference type="EMBL" id="NRDI02000025">
    <property type="protein sequence ID" value="KAI1508529.1"/>
    <property type="molecule type" value="Genomic_DNA"/>
</dbReference>
<sequence length="71" mass="7804">MLPTRHYDTTSPFQPASATTRPLPSRVEYTAIVPRRQHINAIASEAPVMMHPRPPVTVTGGEVLPPTTINM</sequence>
<reference evidence="3" key="1">
    <citation type="journal article" date="2022" name="Microb. Genom.">
        <title>A global pangenome for the wheat fungal pathogen Pyrenophora tritici-repentis and prediction of effector protein structural homology.</title>
        <authorList>
            <person name="Moolhuijzen P.M."/>
            <person name="See P.T."/>
            <person name="Shi G."/>
            <person name="Powell H.R."/>
            <person name="Cockram J."/>
            <person name="Jorgensen L.N."/>
            <person name="Benslimane H."/>
            <person name="Strelkov S.E."/>
            <person name="Turner J."/>
            <person name="Liu Z."/>
            <person name="Moffat C.S."/>
        </authorList>
    </citation>
    <scope>NUCLEOTIDE SEQUENCE [LARGE SCALE GENOMIC DNA]</scope>
</reference>
<keyword evidence="3" id="KW-1185">Reference proteome</keyword>
<evidence type="ECO:0000313" key="2">
    <source>
        <dbReference type="EMBL" id="KAI1508529.1"/>
    </source>
</evidence>
<feature type="compositionally biased region" description="Polar residues" evidence="1">
    <location>
        <begin position="9"/>
        <end position="22"/>
    </location>
</feature>
<gene>
    <name evidence="2" type="ORF">Ptr86124_012481</name>
</gene>
<organism evidence="2 3">
    <name type="scientific">Pyrenophora tritici-repentis</name>
    <dbReference type="NCBI Taxonomy" id="45151"/>
    <lineage>
        <taxon>Eukaryota</taxon>
        <taxon>Fungi</taxon>
        <taxon>Dikarya</taxon>
        <taxon>Ascomycota</taxon>
        <taxon>Pezizomycotina</taxon>
        <taxon>Dothideomycetes</taxon>
        <taxon>Pleosporomycetidae</taxon>
        <taxon>Pleosporales</taxon>
        <taxon>Pleosporineae</taxon>
        <taxon>Pleosporaceae</taxon>
        <taxon>Pyrenophora</taxon>
    </lineage>
</organism>
<feature type="region of interest" description="Disordered" evidence="1">
    <location>
        <begin position="44"/>
        <end position="71"/>
    </location>
</feature>
<protein>
    <submittedName>
        <fullName evidence="2">Uncharacterized protein</fullName>
    </submittedName>
</protein>